<feature type="domain" description="Transcription regulator PadR N-terminal" evidence="1">
    <location>
        <begin position="2"/>
        <end position="53"/>
    </location>
</feature>
<dbReference type="Proteomes" id="UP000003477">
    <property type="component" value="Unassembled WGS sequence"/>
</dbReference>
<dbReference type="Pfam" id="PF03551">
    <property type="entry name" value="PadR"/>
    <property type="match status" value="1"/>
</dbReference>
<dbReference type="EMBL" id="AESD01000302">
    <property type="protein sequence ID" value="EHJ13354.1"/>
    <property type="molecule type" value="Genomic_DNA"/>
</dbReference>
<dbReference type="Gene3D" id="6.10.140.190">
    <property type="match status" value="1"/>
</dbReference>
<protein>
    <recommendedName>
        <fullName evidence="5">Transcriptional regulator, PadR family</fullName>
    </recommendedName>
</protein>
<sequence>MNSFWKASQQQIYRELGKMEKKGLLNSEIILQKGRPNKKLYSITEEGKMELQEWMNQKSEPAVMREDLLVKVRAGGLVNPDIIVQELTHRRQVHKENLTRYQQKEKDYLKKIDSLTPSDYCLYLTLKRGIGFENQWIEWCDEALEYFNGLKP</sequence>
<evidence type="ECO:0000313" key="3">
    <source>
        <dbReference type="EMBL" id="EHJ13354.1"/>
    </source>
</evidence>
<dbReference type="SUPFAM" id="SSF46785">
    <property type="entry name" value="Winged helix' DNA-binding domain"/>
    <property type="match status" value="1"/>
</dbReference>
<dbReference type="Gene3D" id="1.10.10.10">
    <property type="entry name" value="Winged helix-like DNA-binding domain superfamily/Winged helix DNA-binding domain"/>
    <property type="match status" value="1"/>
</dbReference>
<evidence type="ECO:0008006" key="5">
    <source>
        <dbReference type="Google" id="ProtNLM"/>
    </source>
</evidence>
<name>G5J382_CROWT</name>
<dbReference type="PANTHER" id="PTHR43252:SF4">
    <property type="entry name" value="TRANSCRIPTIONAL REGULATORY PROTEIN"/>
    <property type="match status" value="1"/>
</dbReference>
<evidence type="ECO:0000259" key="1">
    <source>
        <dbReference type="Pfam" id="PF03551"/>
    </source>
</evidence>
<dbReference type="InterPro" id="IPR005149">
    <property type="entry name" value="Tscrpt_reg_PadR_N"/>
</dbReference>
<feature type="domain" description="Transcription regulator PadR C-terminal" evidence="2">
    <location>
        <begin position="64"/>
        <end position="146"/>
    </location>
</feature>
<evidence type="ECO:0000313" key="4">
    <source>
        <dbReference type="Proteomes" id="UP000003477"/>
    </source>
</evidence>
<dbReference type="InterPro" id="IPR036390">
    <property type="entry name" value="WH_DNA-bd_sf"/>
</dbReference>
<proteinExistence type="predicted"/>
<dbReference type="AlphaFoldDB" id="G5J382"/>
<dbReference type="InterPro" id="IPR036388">
    <property type="entry name" value="WH-like_DNA-bd_sf"/>
</dbReference>
<reference evidence="3 4" key="1">
    <citation type="journal article" date="2011" name="Front. Microbiol.">
        <title>Two Strains of Crocosphaera watsonii with Highly Conserved Genomes are Distinguished by Strain-Specific Features.</title>
        <authorList>
            <person name="Bench S.R."/>
            <person name="Ilikchyan I.N."/>
            <person name="Tripp H.J."/>
            <person name="Zehr J.P."/>
        </authorList>
    </citation>
    <scope>NUCLEOTIDE SEQUENCE [LARGE SCALE GENOMIC DNA]</scope>
    <source>
        <strain evidence="3 4">WH 0003</strain>
    </source>
</reference>
<dbReference type="InterPro" id="IPR018309">
    <property type="entry name" value="Tscrpt_reg_PadR_C"/>
</dbReference>
<dbReference type="Pfam" id="PF10400">
    <property type="entry name" value="Vir_act_alpha_C"/>
    <property type="match status" value="1"/>
</dbReference>
<comment type="caution">
    <text evidence="3">The sequence shown here is derived from an EMBL/GenBank/DDBJ whole genome shotgun (WGS) entry which is preliminary data.</text>
</comment>
<dbReference type="PANTHER" id="PTHR43252">
    <property type="entry name" value="TRANSCRIPTIONAL REGULATOR YQJI"/>
    <property type="match status" value="1"/>
</dbReference>
<organism evidence="3 4">
    <name type="scientific">Crocosphaera watsonii WH 0003</name>
    <dbReference type="NCBI Taxonomy" id="423471"/>
    <lineage>
        <taxon>Bacteria</taxon>
        <taxon>Bacillati</taxon>
        <taxon>Cyanobacteriota</taxon>
        <taxon>Cyanophyceae</taxon>
        <taxon>Oscillatoriophycideae</taxon>
        <taxon>Chroococcales</taxon>
        <taxon>Aphanothecaceae</taxon>
        <taxon>Crocosphaera</taxon>
    </lineage>
</organism>
<evidence type="ECO:0000259" key="2">
    <source>
        <dbReference type="Pfam" id="PF10400"/>
    </source>
</evidence>
<accession>G5J382</accession>
<dbReference type="PATRIC" id="fig|423471.3.peg.1834"/>
<gene>
    <name evidence="3" type="ORF">CWATWH0003_1960</name>
</gene>